<comment type="caution">
    <text evidence="1">The sequence shown here is derived from an EMBL/GenBank/DDBJ whole genome shotgun (WGS) entry which is preliminary data.</text>
</comment>
<dbReference type="Proteomes" id="UP000729402">
    <property type="component" value="Unassembled WGS sequence"/>
</dbReference>
<accession>A0A8J6BM86</accession>
<protein>
    <submittedName>
        <fullName evidence="1">Uncharacterized protein</fullName>
    </submittedName>
</protein>
<evidence type="ECO:0000313" key="1">
    <source>
        <dbReference type="EMBL" id="KAG8085168.1"/>
    </source>
</evidence>
<sequence>MSKRLSWNHKEEQECKHLAIRASPCLSSLEPALSLAIASICFCEASLLAAHLKAPSSASSIQLKVWRKSEQERAAEEEWVGGRAAPARGEERGFMRSTPCWPMVAAPAMCSALSSEGLGGASLWPATL</sequence>
<dbReference type="EMBL" id="JAAALK010000082">
    <property type="protein sequence ID" value="KAG8085168.1"/>
    <property type="molecule type" value="Genomic_DNA"/>
</dbReference>
<reference evidence="1" key="2">
    <citation type="submission" date="2021-02" db="EMBL/GenBank/DDBJ databases">
        <authorList>
            <person name="Kimball J.A."/>
            <person name="Haas M.W."/>
            <person name="Macchietto M."/>
            <person name="Kono T."/>
            <person name="Duquette J."/>
            <person name="Shao M."/>
        </authorList>
    </citation>
    <scope>NUCLEOTIDE SEQUENCE</scope>
    <source>
        <tissue evidence="1">Fresh leaf tissue</tissue>
    </source>
</reference>
<gene>
    <name evidence="1" type="ORF">GUJ93_ZPchr0010g11088</name>
</gene>
<name>A0A8J6BM86_ZIZPA</name>
<dbReference type="AlphaFoldDB" id="A0A8J6BM86"/>
<reference evidence="1" key="1">
    <citation type="journal article" date="2021" name="bioRxiv">
        <title>Whole Genome Assembly and Annotation of Northern Wild Rice, Zizania palustris L., Supports a Whole Genome Duplication in the Zizania Genus.</title>
        <authorList>
            <person name="Haas M."/>
            <person name="Kono T."/>
            <person name="Macchietto M."/>
            <person name="Millas R."/>
            <person name="McGilp L."/>
            <person name="Shao M."/>
            <person name="Duquette J."/>
            <person name="Hirsch C.N."/>
            <person name="Kimball J."/>
        </authorList>
    </citation>
    <scope>NUCLEOTIDE SEQUENCE</scope>
    <source>
        <tissue evidence="1">Fresh leaf tissue</tissue>
    </source>
</reference>
<proteinExistence type="predicted"/>
<evidence type="ECO:0000313" key="2">
    <source>
        <dbReference type="Proteomes" id="UP000729402"/>
    </source>
</evidence>
<keyword evidence="2" id="KW-1185">Reference proteome</keyword>
<organism evidence="1 2">
    <name type="scientific">Zizania palustris</name>
    <name type="common">Northern wild rice</name>
    <dbReference type="NCBI Taxonomy" id="103762"/>
    <lineage>
        <taxon>Eukaryota</taxon>
        <taxon>Viridiplantae</taxon>
        <taxon>Streptophyta</taxon>
        <taxon>Embryophyta</taxon>
        <taxon>Tracheophyta</taxon>
        <taxon>Spermatophyta</taxon>
        <taxon>Magnoliopsida</taxon>
        <taxon>Liliopsida</taxon>
        <taxon>Poales</taxon>
        <taxon>Poaceae</taxon>
        <taxon>BOP clade</taxon>
        <taxon>Oryzoideae</taxon>
        <taxon>Oryzeae</taxon>
        <taxon>Zizaniinae</taxon>
        <taxon>Zizania</taxon>
    </lineage>
</organism>